<evidence type="ECO:0000313" key="8">
    <source>
        <dbReference type="Proteomes" id="UP000562045"/>
    </source>
</evidence>
<protein>
    <submittedName>
        <fullName evidence="7">3-phenylpropionate/trans-cinnamate dioxygenase ferredoxin reductase subunit</fullName>
        <ecNumber evidence="7">1.18.1.3</ecNumber>
    </submittedName>
</protein>
<comment type="caution">
    <text evidence="7">The sequence shown here is derived from an EMBL/GenBank/DDBJ whole genome shotgun (WGS) entry which is preliminary data.</text>
</comment>
<dbReference type="Gene3D" id="3.30.390.30">
    <property type="match status" value="1"/>
</dbReference>
<reference evidence="7 8" key="1">
    <citation type="submission" date="2020-07" db="EMBL/GenBank/DDBJ databases">
        <title>Sequencing the genomes of 1000 actinobacteria strains.</title>
        <authorList>
            <person name="Klenk H.-P."/>
        </authorList>
    </citation>
    <scope>NUCLEOTIDE SEQUENCE [LARGE SCALE GENOMIC DNA]</scope>
    <source>
        <strain evidence="7 8">DSM 15131</strain>
    </source>
</reference>
<dbReference type="PANTHER" id="PTHR43557:SF2">
    <property type="entry name" value="RIESKE DOMAIN-CONTAINING PROTEIN-RELATED"/>
    <property type="match status" value="1"/>
</dbReference>
<accession>A0A7Y9ZLS0</accession>
<dbReference type="InterPro" id="IPR016156">
    <property type="entry name" value="FAD/NAD-linked_Rdtase_dimer_sf"/>
</dbReference>
<feature type="domain" description="Reductase C-terminal" evidence="6">
    <location>
        <begin position="318"/>
        <end position="401"/>
    </location>
</feature>
<keyword evidence="4 7" id="KW-0560">Oxidoreductase</keyword>
<dbReference type="PRINTS" id="PR00411">
    <property type="entry name" value="PNDRDTASEI"/>
</dbReference>
<evidence type="ECO:0000256" key="3">
    <source>
        <dbReference type="ARBA" id="ARBA00022827"/>
    </source>
</evidence>
<name>A0A7Y9ZLS0_9ACTN</name>
<evidence type="ECO:0000256" key="4">
    <source>
        <dbReference type="ARBA" id="ARBA00023002"/>
    </source>
</evidence>
<evidence type="ECO:0000256" key="1">
    <source>
        <dbReference type="ARBA" id="ARBA00001974"/>
    </source>
</evidence>
<proteinExistence type="predicted"/>
<evidence type="ECO:0000259" key="5">
    <source>
        <dbReference type="Pfam" id="PF07992"/>
    </source>
</evidence>
<dbReference type="GO" id="GO:0005737">
    <property type="term" value="C:cytoplasm"/>
    <property type="evidence" value="ECO:0007669"/>
    <property type="project" value="TreeGrafter"/>
</dbReference>
<keyword evidence="2" id="KW-0285">Flavoprotein</keyword>
<dbReference type="InterPro" id="IPR028202">
    <property type="entry name" value="Reductase_C"/>
</dbReference>
<sequence length="415" mass="43930">MTAPHHVIVGGSAAGVAAALAMRRNGFEGRITLVEAASEEPYERPPLSKSFTDLDAPRRILPPSTYVEEDIDLLLGMPVAALDVDRKVVRLPDGEGLGADAVLVATGVNARRLGVPGEYLEHVLVLRGLADARALAARLDVGGPWVIVGGGFIGLEAAAVARGRGIDVTVVEAMPVPLAGVLGPALAAHVQRMHEREGVRILGGRTVTEFVGEREVEKVVLDDGSVLDAATVLVGCGVEPNDELARDAGVYCNGGIVADRHGRTSVPWIWAAGDVATFVSPFTGRRQRIEHWDVANRLGTVTGANMVGVPAANTDAPYFWSDQYGHRLQMYGRHQPGDQFVVRPGVTTAQFVAFWVRDGRVTAAAAIDSPKELRATKPLIEGRVPVMASDLIDPAVSLRALGRVASSTKPDRDGA</sequence>
<evidence type="ECO:0000259" key="6">
    <source>
        <dbReference type="Pfam" id="PF14759"/>
    </source>
</evidence>
<dbReference type="EC" id="1.18.1.3" evidence="7"/>
<organism evidence="7 8">
    <name type="scientific">Nocardioides aromaticivorans</name>
    <dbReference type="NCBI Taxonomy" id="200618"/>
    <lineage>
        <taxon>Bacteria</taxon>
        <taxon>Bacillati</taxon>
        <taxon>Actinomycetota</taxon>
        <taxon>Actinomycetes</taxon>
        <taxon>Propionibacteriales</taxon>
        <taxon>Nocardioidaceae</taxon>
        <taxon>Nocardioides</taxon>
    </lineage>
</organism>
<keyword evidence="7" id="KW-0223">Dioxygenase</keyword>
<dbReference type="GO" id="GO:0008860">
    <property type="term" value="F:ferredoxin-NAD+ reductase activity"/>
    <property type="evidence" value="ECO:0007669"/>
    <property type="project" value="UniProtKB-EC"/>
</dbReference>
<dbReference type="InterPro" id="IPR023753">
    <property type="entry name" value="FAD/NAD-binding_dom"/>
</dbReference>
<dbReference type="Pfam" id="PF14759">
    <property type="entry name" value="Reductase_C"/>
    <property type="match status" value="1"/>
</dbReference>
<dbReference type="PRINTS" id="PR00368">
    <property type="entry name" value="FADPNR"/>
</dbReference>
<dbReference type="SUPFAM" id="SSF51905">
    <property type="entry name" value="FAD/NAD(P)-binding domain"/>
    <property type="match status" value="1"/>
</dbReference>
<dbReference type="AlphaFoldDB" id="A0A7Y9ZLS0"/>
<dbReference type="Gene3D" id="3.50.50.60">
    <property type="entry name" value="FAD/NAD(P)-binding domain"/>
    <property type="match status" value="2"/>
</dbReference>
<dbReference type="Pfam" id="PF07992">
    <property type="entry name" value="Pyr_redox_2"/>
    <property type="match status" value="1"/>
</dbReference>
<keyword evidence="3" id="KW-0274">FAD</keyword>
<comment type="cofactor">
    <cofactor evidence="1">
        <name>FAD</name>
        <dbReference type="ChEBI" id="CHEBI:57692"/>
    </cofactor>
</comment>
<feature type="domain" description="FAD/NAD(P)-binding" evidence="5">
    <location>
        <begin position="5"/>
        <end position="297"/>
    </location>
</feature>
<dbReference type="InterPro" id="IPR036188">
    <property type="entry name" value="FAD/NAD-bd_sf"/>
</dbReference>
<dbReference type="PANTHER" id="PTHR43557">
    <property type="entry name" value="APOPTOSIS-INDUCING FACTOR 1"/>
    <property type="match status" value="1"/>
</dbReference>
<dbReference type="EMBL" id="JACBZM010000002">
    <property type="protein sequence ID" value="NYI47779.1"/>
    <property type="molecule type" value="Genomic_DNA"/>
</dbReference>
<dbReference type="SUPFAM" id="SSF55424">
    <property type="entry name" value="FAD/NAD-linked reductases, dimerisation (C-terminal) domain"/>
    <property type="match status" value="1"/>
</dbReference>
<dbReference type="RefSeq" id="WP_179652675.1">
    <property type="nucleotide sequence ID" value="NZ_JACBZM010000002.1"/>
</dbReference>
<dbReference type="GO" id="GO:0016651">
    <property type="term" value="F:oxidoreductase activity, acting on NAD(P)H"/>
    <property type="evidence" value="ECO:0007669"/>
    <property type="project" value="TreeGrafter"/>
</dbReference>
<evidence type="ECO:0000313" key="7">
    <source>
        <dbReference type="EMBL" id="NYI47779.1"/>
    </source>
</evidence>
<dbReference type="GO" id="GO:0051213">
    <property type="term" value="F:dioxygenase activity"/>
    <property type="evidence" value="ECO:0007669"/>
    <property type="project" value="UniProtKB-KW"/>
</dbReference>
<dbReference type="Proteomes" id="UP000562045">
    <property type="component" value="Unassembled WGS sequence"/>
</dbReference>
<gene>
    <name evidence="7" type="ORF">BJ993_004925</name>
</gene>
<dbReference type="InterPro" id="IPR050446">
    <property type="entry name" value="FAD-oxidoreductase/Apoptosis"/>
</dbReference>
<evidence type="ECO:0000256" key="2">
    <source>
        <dbReference type="ARBA" id="ARBA00022630"/>
    </source>
</evidence>